<evidence type="ECO:0000313" key="3">
    <source>
        <dbReference type="EMBL" id="ELZ41669.1"/>
    </source>
</evidence>
<sequence>MRRDGDWYVHLVVKQSVTVADEYDDVLAIDMGARWVATCAFLSDRKTTFYGEEVRHIREHYKQLRKSIGKAKPRQGQQVVERIGDVEARKVDDRLHKIARQIVADAEERRAVIVVGDLGGIREDNDKGRYVNDKTHKMPFAVIVVGDLGGIREDNDKGRYVNDKTHKMPFARLLNYIEYKAHEVGIDVKLVEEYDTSKTCNRCACEGVRETQGRFECPECGLDDNADKNGALNIGKRALGKFSKPLSEAGAVLAQPETQVIVQRDDEPANLPLLVDSTPSGGTPRL</sequence>
<dbReference type="Pfam" id="PF07282">
    <property type="entry name" value="Cas12f1-like_TNB"/>
    <property type="match status" value="1"/>
</dbReference>
<dbReference type="NCBIfam" id="TIGR01766">
    <property type="entry name" value="IS200/IS605 family accessory protein TnpB-like domain"/>
    <property type="match status" value="2"/>
</dbReference>
<evidence type="ECO:0000256" key="1">
    <source>
        <dbReference type="ARBA" id="ARBA00023125"/>
    </source>
</evidence>
<name>M0E5M2_9EURY</name>
<proteinExistence type="predicted"/>
<dbReference type="InterPro" id="IPR010095">
    <property type="entry name" value="Cas12f1-like_TNB"/>
</dbReference>
<protein>
    <submittedName>
        <fullName evidence="3">IS1341-type transposase (TCE31)</fullName>
    </submittedName>
</protein>
<dbReference type="GO" id="GO:0003677">
    <property type="term" value="F:DNA binding"/>
    <property type="evidence" value="ECO:0007669"/>
    <property type="project" value="UniProtKB-KW"/>
</dbReference>
<dbReference type="PATRIC" id="fig|1227465.4.peg.2345"/>
<evidence type="ECO:0000259" key="2">
    <source>
        <dbReference type="Pfam" id="PF07282"/>
    </source>
</evidence>
<accession>M0E5M2</accession>
<feature type="domain" description="Cas12f1-like TNB" evidence="2">
    <location>
        <begin position="170"/>
        <end position="234"/>
    </location>
</feature>
<evidence type="ECO:0000313" key="4">
    <source>
        <dbReference type="Proteomes" id="UP000011586"/>
    </source>
</evidence>
<organism evidence="3 4">
    <name type="scientific">Halorubrum californiense DSM 19288</name>
    <dbReference type="NCBI Taxonomy" id="1227465"/>
    <lineage>
        <taxon>Archaea</taxon>
        <taxon>Methanobacteriati</taxon>
        <taxon>Methanobacteriota</taxon>
        <taxon>Stenosarchaea group</taxon>
        <taxon>Halobacteria</taxon>
        <taxon>Halobacteriales</taxon>
        <taxon>Haloferacaceae</taxon>
        <taxon>Halorubrum</taxon>
    </lineage>
</organism>
<gene>
    <name evidence="3" type="ORF">C463_12082</name>
</gene>
<keyword evidence="4" id="KW-1185">Reference proteome</keyword>
<comment type="caution">
    <text evidence="3">The sequence shown here is derived from an EMBL/GenBank/DDBJ whole genome shotgun (WGS) entry which is preliminary data.</text>
</comment>
<dbReference type="Proteomes" id="UP000011586">
    <property type="component" value="Unassembled WGS sequence"/>
</dbReference>
<dbReference type="AlphaFoldDB" id="M0E5M2"/>
<keyword evidence="1" id="KW-0238">DNA-binding</keyword>
<reference evidence="3 4" key="1">
    <citation type="journal article" date="2014" name="PLoS Genet.">
        <title>Phylogenetically driven sequencing of extremely halophilic archaea reveals strategies for static and dynamic osmo-response.</title>
        <authorList>
            <person name="Becker E.A."/>
            <person name="Seitzer P.M."/>
            <person name="Tritt A."/>
            <person name="Larsen D."/>
            <person name="Krusor M."/>
            <person name="Yao A.I."/>
            <person name="Wu D."/>
            <person name="Madern D."/>
            <person name="Eisen J.A."/>
            <person name="Darling A.E."/>
            <person name="Facciotti M.T."/>
        </authorList>
    </citation>
    <scope>NUCLEOTIDE SEQUENCE [LARGE SCALE GENOMIC DNA]</scope>
    <source>
        <strain evidence="3 4">DSM 19288</strain>
    </source>
</reference>
<dbReference type="EMBL" id="AOJK01000062">
    <property type="protein sequence ID" value="ELZ41669.1"/>
    <property type="molecule type" value="Genomic_DNA"/>
</dbReference>
<dbReference type="STRING" id="1227465.C463_12082"/>